<dbReference type="GeneID" id="25259371"/>
<sequence length="378" mass="42160">MEHKVLDPETRVYQAYSFLRNFKAGISRFSKNVTRSLKSIFSSSISRGLNKVVPLNAANQQTGISSEQIFFSEDRHSHDLKSPPTEQGETPVQIPLDDAKSCASIIPELSSNNLSIDEKHIEIHKDGIIIEESPPSSIRGRDPLSVPMESGIRLKTNRKCLVLDLDETLIHSSFNIPTVKTDFILKLDLSSSDQQSLVTDVVYVSKRPGLDGFLEEISKHFEVVVFTASLPSYANPVIDRIDPEGKYIHHRLFRHSCIFVCGHFIKDLTIFGKPLHDIIIVDNSPISYMLQPQNAIAIPTWFSDPHDRYLSLLCPELIKASTAEMPISSLSDVNSILQEEAMNKGVSISSPSAIHGNFAAILEMLSSPFSFPQTVEKF</sequence>
<dbReference type="InterPro" id="IPR004274">
    <property type="entry name" value="FCP1_dom"/>
</dbReference>
<dbReference type="RefSeq" id="XP_013238157.1">
    <property type="nucleotide sequence ID" value="XM_013382703.1"/>
</dbReference>
<evidence type="ECO:0000259" key="1">
    <source>
        <dbReference type="PROSITE" id="PS50969"/>
    </source>
</evidence>
<name>A0A098VSD1_9MICR</name>
<dbReference type="SUPFAM" id="SSF56784">
    <property type="entry name" value="HAD-like"/>
    <property type="match status" value="1"/>
</dbReference>
<dbReference type="NCBIfam" id="TIGR02251">
    <property type="entry name" value="HIF-SF_euk"/>
    <property type="match status" value="1"/>
</dbReference>
<dbReference type="PROSITE" id="PS50969">
    <property type="entry name" value="FCP1"/>
    <property type="match status" value="1"/>
</dbReference>
<dbReference type="Pfam" id="PF03031">
    <property type="entry name" value="NIF"/>
    <property type="match status" value="1"/>
</dbReference>
<dbReference type="PANTHER" id="PTHR12210">
    <property type="entry name" value="DULLARD PROTEIN PHOSPHATASE"/>
    <property type="match status" value="1"/>
</dbReference>
<accession>A0A098VSD1</accession>
<dbReference type="GO" id="GO:0016791">
    <property type="term" value="F:phosphatase activity"/>
    <property type="evidence" value="ECO:0007669"/>
    <property type="project" value="InterPro"/>
</dbReference>
<dbReference type="CDD" id="cd07521">
    <property type="entry name" value="HAD_FCP1-like"/>
    <property type="match status" value="1"/>
</dbReference>
<dbReference type="OrthoDB" id="277011at2759"/>
<evidence type="ECO:0000313" key="3">
    <source>
        <dbReference type="Proteomes" id="UP000029725"/>
    </source>
</evidence>
<dbReference type="FunFam" id="3.40.50.1000:FF:000093">
    <property type="entry name" value="NLI interacting factor-like phosphatase family protein"/>
    <property type="match status" value="1"/>
</dbReference>
<comment type="caution">
    <text evidence="2">The sequence shown here is derived from an EMBL/GenBank/DDBJ whole genome shotgun (WGS) entry which is preliminary data.</text>
</comment>
<organism evidence="2 3">
    <name type="scientific">Mitosporidium daphniae</name>
    <dbReference type="NCBI Taxonomy" id="1485682"/>
    <lineage>
        <taxon>Eukaryota</taxon>
        <taxon>Fungi</taxon>
        <taxon>Fungi incertae sedis</taxon>
        <taxon>Microsporidia</taxon>
        <taxon>Mitosporidium</taxon>
    </lineage>
</organism>
<feature type="domain" description="FCP1 homology" evidence="1">
    <location>
        <begin position="154"/>
        <end position="320"/>
    </location>
</feature>
<protein>
    <recommendedName>
        <fullName evidence="1">FCP1 homology domain-containing protein</fullName>
    </recommendedName>
</protein>
<dbReference type="InterPro" id="IPR036412">
    <property type="entry name" value="HAD-like_sf"/>
</dbReference>
<dbReference type="Proteomes" id="UP000029725">
    <property type="component" value="Unassembled WGS sequence"/>
</dbReference>
<gene>
    <name evidence="2" type="ORF">DI09_28p100</name>
</gene>
<dbReference type="Gene3D" id="3.40.50.1000">
    <property type="entry name" value="HAD superfamily/HAD-like"/>
    <property type="match status" value="1"/>
</dbReference>
<dbReference type="VEuPathDB" id="MicrosporidiaDB:DI09_28p100"/>
<dbReference type="SMART" id="SM00577">
    <property type="entry name" value="CPDc"/>
    <property type="match status" value="1"/>
</dbReference>
<proteinExistence type="predicted"/>
<dbReference type="InterPro" id="IPR011948">
    <property type="entry name" value="Dullard_phosphatase"/>
</dbReference>
<reference evidence="2 3" key="1">
    <citation type="submission" date="2014-04" db="EMBL/GenBank/DDBJ databases">
        <title>A new species of microsporidia sheds light on the evolution of extreme parasitism.</title>
        <authorList>
            <person name="Haag K.L."/>
            <person name="James T.Y."/>
            <person name="Larsson R."/>
            <person name="Schaer T.M."/>
            <person name="Refardt D."/>
            <person name="Pombert J.-F."/>
            <person name="Ebert D."/>
        </authorList>
    </citation>
    <scope>NUCLEOTIDE SEQUENCE [LARGE SCALE GENOMIC DNA]</scope>
    <source>
        <strain evidence="2 3">UGP3</strain>
        <tissue evidence="2">Spores</tissue>
    </source>
</reference>
<keyword evidence="3" id="KW-1185">Reference proteome</keyword>
<dbReference type="InterPro" id="IPR050365">
    <property type="entry name" value="TIM50"/>
</dbReference>
<dbReference type="AlphaFoldDB" id="A0A098VSD1"/>
<evidence type="ECO:0000313" key="2">
    <source>
        <dbReference type="EMBL" id="KGG51729.1"/>
    </source>
</evidence>
<dbReference type="HOGENOM" id="CLU_731749_0_0_1"/>
<dbReference type="InterPro" id="IPR023214">
    <property type="entry name" value="HAD_sf"/>
</dbReference>
<dbReference type="EMBL" id="JMKJ01000210">
    <property type="protein sequence ID" value="KGG51729.1"/>
    <property type="molecule type" value="Genomic_DNA"/>
</dbReference>